<dbReference type="InterPro" id="IPR025496">
    <property type="entry name" value="DUF4387"/>
</dbReference>
<gene>
    <name evidence="2" type="ORF">G3572_13265</name>
</gene>
<protein>
    <submittedName>
        <fullName evidence="2">DUF4387 domain-containing protein</fullName>
    </submittedName>
</protein>
<accession>A0A6B3RW09</accession>
<organism evidence="2 3">
    <name type="scientific">Pseudotabrizicola algicola</name>
    <dbReference type="NCBI Taxonomy" id="2709381"/>
    <lineage>
        <taxon>Bacteria</taxon>
        <taxon>Pseudomonadati</taxon>
        <taxon>Pseudomonadota</taxon>
        <taxon>Alphaproteobacteria</taxon>
        <taxon>Rhodobacterales</taxon>
        <taxon>Paracoccaceae</taxon>
        <taxon>Pseudotabrizicola</taxon>
    </lineage>
</organism>
<evidence type="ECO:0000313" key="3">
    <source>
        <dbReference type="Proteomes" id="UP000481421"/>
    </source>
</evidence>
<keyword evidence="3" id="KW-1185">Reference proteome</keyword>
<dbReference type="AlphaFoldDB" id="A0A6B3RW09"/>
<dbReference type="Proteomes" id="UP000481421">
    <property type="component" value="Unassembled WGS sequence"/>
</dbReference>
<dbReference type="Pfam" id="PF14330">
    <property type="entry name" value="DUF4387"/>
    <property type="match status" value="1"/>
</dbReference>
<evidence type="ECO:0000259" key="1">
    <source>
        <dbReference type="Pfam" id="PF14330"/>
    </source>
</evidence>
<reference evidence="2 3" key="1">
    <citation type="submission" date="2020-02" db="EMBL/GenBank/DDBJ databases">
        <title>Rhodobacter algicola sp. nov., isolated from microalga culture.</title>
        <authorList>
            <person name="Park C.-Y."/>
        </authorList>
    </citation>
    <scope>NUCLEOTIDE SEQUENCE [LARGE SCALE GENOMIC DNA]</scope>
    <source>
        <strain evidence="2 3">ETT8</strain>
    </source>
</reference>
<comment type="caution">
    <text evidence="2">The sequence shown here is derived from an EMBL/GenBank/DDBJ whole genome shotgun (WGS) entry which is preliminary data.</text>
</comment>
<feature type="domain" description="DUF4387" evidence="1">
    <location>
        <begin position="13"/>
        <end position="97"/>
    </location>
</feature>
<evidence type="ECO:0000313" key="2">
    <source>
        <dbReference type="EMBL" id="NEX47179.1"/>
    </source>
</evidence>
<dbReference type="RefSeq" id="WP_164612640.1">
    <property type="nucleotide sequence ID" value="NZ_JAAIKE010000004.1"/>
</dbReference>
<proteinExistence type="predicted"/>
<sequence>MSTQKQPLGQQVLKVRSKNAGPFWVTIDIFCGTSEAYASVLPRLHTSDVARLYATPEQLVKRFDIPDLHVIKFSIPRPVVQGSAADRDMHGAQWAHLLDEMAV</sequence>
<name>A0A6B3RW09_9RHOB</name>
<dbReference type="EMBL" id="JAAIKE010000004">
    <property type="protein sequence ID" value="NEX47179.1"/>
    <property type="molecule type" value="Genomic_DNA"/>
</dbReference>